<name>A0A9X7GFX7_BACTU</name>
<organism evidence="1 2">
    <name type="scientific">Bacillus thuringiensis</name>
    <dbReference type="NCBI Taxonomy" id="1428"/>
    <lineage>
        <taxon>Bacteria</taxon>
        <taxon>Bacillati</taxon>
        <taxon>Bacillota</taxon>
        <taxon>Bacilli</taxon>
        <taxon>Bacillales</taxon>
        <taxon>Bacillaceae</taxon>
        <taxon>Bacillus</taxon>
        <taxon>Bacillus cereus group</taxon>
    </lineage>
</organism>
<dbReference type="EMBL" id="NVDU01000003">
    <property type="protein sequence ID" value="PFV35689.1"/>
    <property type="molecule type" value="Genomic_DNA"/>
</dbReference>
<dbReference type="RefSeq" id="WP_098685560.1">
    <property type="nucleotide sequence ID" value="NZ_NVDU01000003.1"/>
</dbReference>
<reference evidence="1 2" key="1">
    <citation type="submission" date="2017-09" db="EMBL/GenBank/DDBJ databases">
        <title>Large-scale bioinformatics analysis of Bacillus genomes uncovers conserved roles of natural products in bacterial physiology.</title>
        <authorList>
            <consortium name="Agbiome Team Llc"/>
            <person name="Bleich R.M."/>
            <person name="Grubbs K.J."/>
            <person name="Santa Maria K.C."/>
            <person name="Allen S.E."/>
            <person name="Farag S."/>
            <person name="Shank E.A."/>
            <person name="Bowers A."/>
        </authorList>
    </citation>
    <scope>NUCLEOTIDE SEQUENCE [LARGE SCALE GENOMIC DNA]</scope>
    <source>
        <strain evidence="1 2">AFS060060</strain>
    </source>
</reference>
<evidence type="ECO:0000313" key="2">
    <source>
        <dbReference type="Proteomes" id="UP000223366"/>
    </source>
</evidence>
<gene>
    <name evidence="1" type="ORF">COK99_01320</name>
</gene>
<protein>
    <submittedName>
        <fullName evidence="1">Uncharacterized protein</fullName>
    </submittedName>
</protein>
<proteinExistence type="predicted"/>
<comment type="caution">
    <text evidence="1">The sequence shown here is derived from an EMBL/GenBank/DDBJ whole genome shotgun (WGS) entry which is preliminary data.</text>
</comment>
<sequence>MNLVEKYIDLHTFDIDKQIESCLISSKVAAVFTIDGLKYVVACSSAQVERKFEPRPDFQSYGYRLPPMRGLSTSVITLTLLIEPYLHNMIIDNSDGVFVQLYHQNQDNRWHANFIASCVKSTQLFSHSSCDNYFNDLLSVQMIFNTDSIPLE</sequence>
<dbReference type="AlphaFoldDB" id="A0A9X7GFX7"/>
<accession>A0A9X7GFX7</accession>
<evidence type="ECO:0000313" key="1">
    <source>
        <dbReference type="EMBL" id="PFV35689.1"/>
    </source>
</evidence>
<dbReference type="Proteomes" id="UP000223366">
    <property type="component" value="Unassembled WGS sequence"/>
</dbReference>